<evidence type="ECO:0000313" key="1">
    <source>
        <dbReference type="EMBL" id="PKY43455.1"/>
    </source>
</evidence>
<evidence type="ECO:0000313" key="2">
    <source>
        <dbReference type="Proteomes" id="UP000234323"/>
    </source>
</evidence>
<dbReference type="EMBL" id="LLXI01000255">
    <property type="protein sequence ID" value="PKY43455.1"/>
    <property type="molecule type" value="Genomic_DNA"/>
</dbReference>
<proteinExistence type="predicted"/>
<keyword evidence="2" id="KW-1185">Reference proteome</keyword>
<comment type="caution">
    <text evidence="1">The sequence shown here is derived from an EMBL/GenBank/DDBJ whole genome shotgun (WGS) entry which is preliminary data.</text>
</comment>
<accession>A0A2I1GA07</accession>
<sequence length="110" mass="12343">MQDNLCFNFFLQSLDVTFWRISLGLDIFPTSLFFLTKMVQVSRCLGFGDLGIWGFGDLGIWGFGVKIIGFPTSWQDAFSPAGKVYEISLIHKESLAKVIFSIGLVIHCLN</sequence>
<organism evidence="1 2">
    <name type="scientific">Rhizophagus irregularis</name>
    <dbReference type="NCBI Taxonomy" id="588596"/>
    <lineage>
        <taxon>Eukaryota</taxon>
        <taxon>Fungi</taxon>
        <taxon>Fungi incertae sedis</taxon>
        <taxon>Mucoromycota</taxon>
        <taxon>Glomeromycotina</taxon>
        <taxon>Glomeromycetes</taxon>
        <taxon>Glomerales</taxon>
        <taxon>Glomeraceae</taxon>
        <taxon>Rhizophagus</taxon>
    </lineage>
</organism>
<gene>
    <name evidence="1" type="ORF">RhiirA4_509922</name>
</gene>
<dbReference type="Proteomes" id="UP000234323">
    <property type="component" value="Unassembled WGS sequence"/>
</dbReference>
<dbReference type="AlphaFoldDB" id="A0A2I1GA07"/>
<protein>
    <submittedName>
        <fullName evidence="1">Uncharacterized protein</fullName>
    </submittedName>
</protein>
<name>A0A2I1GA07_9GLOM</name>
<reference evidence="1 2" key="1">
    <citation type="submission" date="2015-10" db="EMBL/GenBank/DDBJ databases">
        <title>Genome analyses suggest a sexual origin of heterokaryosis in a supposedly ancient asexual fungus.</title>
        <authorList>
            <person name="Ropars J."/>
            <person name="Sedzielewska K."/>
            <person name="Noel J."/>
            <person name="Charron P."/>
            <person name="Farinelli L."/>
            <person name="Marton T."/>
            <person name="Kruger M."/>
            <person name="Pelin A."/>
            <person name="Brachmann A."/>
            <person name="Corradi N."/>
        </authorList>
    </citation>
    <scope>NUCLEOTIDE SEQUENCE [LARGE SCALE GENOMIC DNA]</scope>
    <source>
        <strain evidence="1 2">A4</strain>
    </source>
</reference>